<sequence length="123" mass="13894">MTKIARDRPVITVVNVFTVEPENQQRLIDLLIKAINVAIRHMPGYVSANLHKSLDGRNVVNYAQWRSQEDIDTMMKDGTVQELMQDVQKLATAASQLYQVVYTDEVFQRPPTTAQPLPRVGSA</sequence>
<feature type="domain" description="ABM" evidence="1">
    <location>
        <begin position="11"/>
        <end position="101"/>
    </location>
</feature>
<comment type="caution">
    <text evidence="2">The sequence shown here is derived from an EMBL/GenBank/DDBJ whole genome shotgun (WGS) entry which is preliminary data.</text>
</comment>
<dbReference type="InterPro" id="IPR007138">
    <property type="entry name" value="ABM_dom"/>
</dbReference>
<keyword evidence="2" id="KW-0560">Oxidoreductase</keyword>
<name>A0ABQ6FW13_9CHLR</name>
<dbReference type="EMBL" id="BSRI01000002">
    <property type="protein sequence ID" value="GLV58012.1"/>
    <property type="molecule type" value="Genomic_DNA"/>
</dbReference>
<evidence type="ECO:0000313" key="3">
    <source>
        <dbReference type="Proteomes" id="UP001344906"/>
    </source>
</evidence>
<dbReference type="GO" id="GO:0004497">
    <property type="term" value="F:monooxygenase activity"/>
    <property type="evidence" value="ECO:0007669"/>
    <property type="project" value="UniProtKB-KW"/>
</dbReference>
<dbReference type="InterPro" id="IPR011008">
    <property type="entry name" value="Dimeric_a/b-barrel"/>
</dbReference>
<gene>
    <name evidence="2" type="ORF">KDH_48460</name>
</gene>
<dbReference type="Proteomes" id="UP001344906">
    <property type="component" value="Unassembled WGS sequence"/>
</dbReference>
<dbReference type="Pfam" id="PF03992">
    <property type="entry name" value="ABM"/>
    <property type="match status" value="1"/>
</dbReference>
<evidence type="ECO:0000313" key="2">
    <source>
        <dbReference type="EMBL" id="GLV58012.1"/>
    </source>
</evidence>
<protein>
    <submittedName>
        <fullName evidence="2">Antibiotic biosynthesis monooxygenase</fullName>
    </submittedName>
</protein>
<evidence type="ECO:0000259" key="1">
    <source>
        <dbReference type="PROSITE" id="PS51725"/>
    </source>
</evidence>
<dbReference type="SUPFAM" id="SSF54909">
    <property type="entry name" value="Dimeric alpha+beta barrel"/>
    <property type="match status" value="1"/>
</dbReference>
<organism evidence="2 3">
    <name type="scientific">Dictyobacter halimunensis</name>
    <dbReference type="NCBI Taxonomy" id="3026934"/>
    <lineage>
        <taxon>Bacteria</taxon>
        <taxon>Bacillati</taxon>
        <taxon>Chloroflexota</taxon>
        <taxon>Ktedonobacteria</taxon>
        <taxon>Ktedonobacterales</taxon>
        <taxon>Dictyobacteraceae</taxon>
        <taxon>Dictyobacter</taxon>
    </lineage>
</organism>
<keyword evidence="3" id="KW-1185">Reference proteome</keyword>
<keyword evidence="2" id="KW-0503">Monooxygenase</keyword>
<proteinExistence type="predicted"/>
<accession>A0ABQ6FW13</accession>
<reference evidence="2 3" key="1">
    <citation type="submission" date="2023-02" db="EMBL/GenBank/DDBJ databases">
        <title>Dictyobacter halimunensis sp. nov., a new member of the class Ktedonobacteria from forest soil in a geothermal area.</title>
        <authorList>
            <person name="Rachmania M.K."/>
            <person name="Ningsih F."/>
            <person name="Sakai Y."/>
            <person name="Yabe S."/>
            <person name="Yokota A."/>
            <person name="Sjamsuridzal W."/>
        </authorList>
    </citation>
    <scope>NUCLEOTIDE SEQUENCE [LARGE SCALE GENOMIC DNA]</scope>
    <source>
        <strain evidence="2 3">S3.2.2.5</strain>
    </source>
</reference>
<dbReference type="Gene3D" id="3.30.70.100">
    <property type="match status" value="1"/>
</dbReference>
<dbReference type="PROSITE" id="PS51725">
    <property type="entry name" value="ABM"/>
    <property type="match status" value="1"/>
</dbReference>